<dbReference type="SUPFAM" id="SSF53474">
    <property type="entry name" value="alpha/beta-Hydrolases"/>
    <property type="match status" value="1"/>
</dbReference>
<protein>
    <recommendedName>
        <fullName evidence="3">Peptidase S9 prolyl oligopeptidase catalytic domain-containing protein</fullName>
    </recommendedName>
</protein>
<dbReference type="EMBL" id="CWGJ01000026">
    <property type="protein sequence ID" value="CRX39142.1"/>
    <property type="molecule type" value="Genomic_DNA"/>
</dbReference>
<dbReference type="Gene3D" id="3.40.50.1820">
    <property type="entry name" value="alpha/beta hydrolase"/>
    <property type="match status" value="1"/>
</dbReference>
<dbReference type="RefSeq" id="WP_098039009.1">
    <property type="nucleotide sequence ID" value="NZ_CWGJ01000026.1"/>
</dbReference>
<evidence type="ECO:0000313" key="1">
    <source>
        <dbReference type="EMBL" id="CRX39142.1"/>
    </source>
</evidence>
<dbReference type="OrthoDB" id="20929at2"/>
<reference evidence="2" key="1">
    <citation type="submission" date="2015-06" db="EMBL/GenBank/DDBJ databases">
        <authorList>
            <person name="Bertelli C."/>
        </authorList>
    </citation>
    <scope>NUCLEOTIDE SEQUENCE [LARGE SCALE GENOMIC DNA]</scope>
    <source>
        <strain evidence="2">CRIB-30</strain>
    </source>
</reference>
<evidence type="ECO:0008006" key="3">
    <source>
        <dbReference type="Google" id="ProtNLM"/>
    </source>
</evidence>
<sequence>MKSLPFLKKRPSLSNLEILELSSDAADKSVPVVVYFALSAESSLTLDPFNQPVLELAENKVRCLSFTLPHHLRGDNPQDAMHKWAESLLQNPHFLDNYVQAVIRDLEYLEREGVLNLNKTALMGLSRGGYIALRVAAELSEIGATLAFAPLTGFPQLAEFQERFPSALMQAQSLTNFIPKLAGKTIKILIGNRDTRVGTRASFEFMEALVEECFSKGIRTPPVEMTVTPSIGHKGHGTSPDSFKEGARWLKSLF</sequence>
<name>A0A0H5DRD5_9BACT</name>
<dbReference type="Proteomes" id="UP000220251">
    <property type="component" value="Unassembled WGS sequence"/>
</dbReference>
<organism evidence="1 2">
    <name type="scientific">Estrella lausannensis</name>
    <dbReference type="NCBI Taxonomy" id="483423"/>
    <lineage>
        <taxon>Bacteria</taxon>
        <taxon>Pseudomonadati</taxon>
        <taxon>Chlamydiota</taxon>
        <taxon>Chlamydiia</taxon>
        <taxon>Parachlamydiales</taxon>
        <taxon>Candidatus Criblamydiaceae</taxon>
        <taxon>Estrella</taxon>
    </lineage>
</organism>
<keyword evidence="2" id="KW-1185">Reference proteome</keyword>
<gene>
    <name evidence="1" type="ORF">ELAC_1817</name>
</gene>
<proteinExistence type="predicted"/>
<evidence type="ECO:0000313" key="2">
    <source>
        <dbReference type="Proteomes" id="UP000220251"/>
    </source>
</evidence>
<accession>A0A0H5DRD5</accession>
<dbReference type="InterPro" id="IPR029058">
    <property type="entry name" value="AB_hydrolase_fold"/>
</dbReference>
<dbReference type="AlphaFoldDB" id="A0A0H5DRD5"/>